<name>A0A4P9ZJ55_9ASCO</name>
<dbReference type="PANTHER" id="PTHR13292:SF0">
    <property type="entry name" value="AUTOPHAGY-RELATED PROTEIN 101"/>
    <property type="match status" value="1"/>
</dbReference>
<dbReference type="Proteomes" id="UP000268321">
    <property type="component" value="Unassembled WGS sequence"/>
</dbReference>
<dbReference type="GO" id="GO:0019901">
    <property type="term" value="F:protein kinase binding"/>
    <property type="evidence" value="ECO:0007669"/>
    <property type="project" value="TreeGrafter"/>
</dbReference>
<protein>
    <recommendedName>
        <fullName evidence="2">Autophagy-related protein 101</fullName>
    </recommendedName>
</protein>
<dbReference type="OrthoDB" id="10259639at2759"/>
<dbReference type="GO" id="GO:1990316">
    <property type="term" value="C:Atg1/ULK1 kinase complex"/>
    <property type="evidence" value="ECO:0007669"/>
    <property type="project" value="TreeGrafter"/>
</dbReference>
<dbReference type="Pfam" id="PF07855">
    <property type="entry name" value="ATG101"/>
    <property type="match status" value="1"/>
</dbReference>
<evidence type="ECO:0000313" key="5">
    <source>
        <dbReference type="Proteomes" id="UP000268321"/>
    </source>
</evidence>
<dbReference type="GO" id="GO:0000045">
    <property type="term" value="P:autophagosome assembly"/>
    <property type="evidence" value="ECO:0007669"/>
    <property type="project" value="TreeGrafter"/>
</dbReference>
<dbReference type="PANTHER" id="PTHR13292">
    <property type="entry name" value="AUTOPHAGY-RELATED PROTEIN 101"/>
    <property type="match status" value="1"/>
</dbReference>
<keyword evidence="5" id="KW-1185">Reference proteome</keyword>
<dbReference type="EMBL" id="ML004428">
    <property type="protein sequence ID" value="RKP33093.1"/>
    <property type="molecule type" value="Genomic_DNA"/>
</dbReference>
<evidence type="ECO:0000313" key="4">
    <source>
        <dbReference type="EMBL" id="RKP33093.1"/>
    </source>
</evidence>
<evidence type="ECO:0000256" key="3">
    <source>
        <dbReference type="ARBA" id="ARBA00023006"/>
    </source>
</evidence>
<gene>
    <name evidence="4" type="ORF">METBISCDRAFT_20960</name>
</gene>
<dbReference type="InterPro" id="IPR012445">
    <property type="entry name" value="ATG101"/>
</dbReference>
<accession>A0A4P9ZJ55</accession>
<sequence>MCGQVNVLFSVKDPSKPKKKSGWFGHVKELASKDMPVWEKWTVNVNCLSISGDTDTLSDGDGIMNRAERLLHLSATSFESNLLRIIELVDKHKSHVPPILSLDVAPFPYTISVSSAQKRPDDETWGDFIKKIMD</sequence>
<keyword evidence="3" id="KW-0072">Autophagy</keyword>
<organism evidence="4 5">
    <name type="scientific">Metschnikowia bicuspidata</name>
    <dbReference type="NCBI Taxonomy" id="27322"/>
    <lineage>
        <taxon>Eukaryota</taxon>
        <taxon>Fungi</taxon>
        <taxon>Dikarya</taxon>
        <taxon>Ascomycota</taxon>
        <taxon>Saccharomycotina</taxon>
        <taxon>Pichiomycetes</taxon>
        <taxon>Metschnikowiaceae</taxon>
        <taxon>Metschnikowia</taxon>
    </lineage>
</organism>
<evidence type="ECO:0000256" key="2">
    <source>
        <dbReference type="ARBA" id="ARBA00018874"/>
    </source>
</evidence>
<comment type="similarity">
    <text evidence="1">Belongs to the ATG101 family.</text>
</comment>
<proteinExistence type="inferred from homology"/>
<evidence type="ECO:0000256" key="1">
    <source>
        <dbReference type="ARBA" id="ARBA00007130"/>
    </source>
</evidence>
<dbReference type="AlphaFoldDB" id="A0A4P9ZJ55"/>
<reference evidence="5" key="1">
    <citation type="journal article" date="2018" name="Nat. Microbiol.">
        <title>Leveraging single-cell genomics to expand the fungal tree of life.</title>
        <authorList>
            <person name="Ahrendt S.R."/>
            <person name="Quandt C.A."/>
            <person name="Ciobanu D."/>
            <person name="Clum A."/>
            <person name="Salamov A."/>
            <person name="Andreopoulos B."/>
            <person name="Cheng J.F."/>
            <person name="Woyke T."/>
            <person name="Pelin A."/>
            <person name="Henrissat B."/>
            <person name="Reynolds N.K."/>
            <person name="Benny G.L."/>
            <person name="Smith M.E."/>
            <person name="James T.Y."/>
            <person name="Grigoriev I.V."/>
        </authorList>
    </citation>
    <scope>NUCLEOTIDE SEQUENCE [LARGE SCALE GENOMIC DNA]</scope>
    <source>
        <strain evidence="5">Baker2002</strain>
    </source>
</reference>
<dbReference type="GO" id="GO:0000407">
    <property type="term" value="C:phagophore assembly site"/>
    <property type="evidence" value="ECO:0007669"/>
    <property type="project" value="TreeGrafter"/>
</dbReference>